<gene>
    <name evidence="2" type="ORF">HU137_06490</name>
</gene>
<reference evidence="2 3" key="1">
    <citation type="submission" date="2020-07" db="EMBL/GenBank/DDBJ databases">
        <title>Moheibacter lacus sp. nov., a member of the family Flavobacteriaceae isolated from freshwater lake sediment.</title>
        <authorList>
            <person name="Liu Y."/>
        </authorList>
    </citation>
    <scope>NUCLEOTIDE SEQUENCE [LARGE SCALE GENOMIC DNA]</scope>
    <source>
        <strain evidence="2 3">BDHS18</strain>
    </source>
</reference>
<sequence length="238" mass="27644">MRNFLAILLFSLMVNSFGQFRPNNDKTWHREDFDEKPFSWGYFLGTNLMSFKVTPGDNGLNQQGMIYLRQENKMGFSVGLMGKMKLHEYLDLKLEPGVHFAERNLYFGNISSEVDSVREVKSTYIDIPLLLKVHGDRWVNTRPYLQAGVGYMVNLQSNEKKEEDNQDAMFRMKTHNVNWQAELGVEIYFKKFKLTPALKGIFLFNNELVQDNPDTPPQWAGSLKSLSTRGVFFSLKFE</sequence>
<evidence type="ECO:0000313" key="2">
    <source>
        <dbReference type="EMBL" id="MBA5629419.1"/>
    </source>
</evidence>
<dbReference type="EMBL" id="JACDZE010000001">
    <property type="protein sequence ID" value="MBA5629419.1"/>
    <property type="molecule type" value="Genomic_DNA"/>
</dbReference>
<evidence type="ECO:0000259" key="1">
    <source>
        <dbReference type="Pfam" id="PF13568"/>
    </source>
</evidence>
<comment type="caution">
    <text evidence="2">The sequence shown here is derived from an EMBL/GenBank/DDBJ whole genome shotgun (WGS) entry which is preliminary data.</text>
</comment>
<dbReference type="RefSeq" id="WP_182042974.1">
    <property type="nucleotide sequence ID" value="NZ_JACDZE010000001.1"/>
</dbReference>
<protein>
    <submittedName>
        <fullName evidence="2">PorT family protein</fullName>
    </submittedName>
</protein>
<organism evidence="2 3">
    <name type="scientific">Moheibacter lacus</name>
    <dbReference type="NCBI Taxonomy" id="2745851"/>
    <lineage>
        <taxon>Bacteria</taxon>
        <taxon>Pseudomonadati</taxon>
        <taxon>Bacteroidota</taxon>
        <taxon>Flavobacteriia</taxon>
        <taxon>Flavobacteriales</taxon>
        <taxon>Weeksellaceae</taxon>
        <taxon>Moheibacter</taxon>
    </lineage>
</organism>
<dbReference type="Gene3D" id="2.40.160.20">
    <property type="match status" value="1"/>
</dbReference>
<name>A0A838ZSC6_9FLAO</name>
<proteinExistence type="predicted"/>
<dbReference type="Proteomes" id="UP000552241">
    <property type="component" value="Unassembled WGS sequence"/>
</dbReference>
<feature type="domain" description="Outer membrane protein beta-barrel" evidence="1">
    <location>
        <begin position="36"/>
        <end position="206"/>
    </location>
</feature>
<dbReference type="AlphaFoldDB" id="A0A838ZSC6"/>
<keyword evidence="3" id="KW-1185">Reference proteome</keyword>
<dbReference type="Pfam" id="PF13568">
    <property type="entry name" value="OMP_b-brl_2"/>
    <property type="match status" value="1"/>
</dbReference>
<evidence type="ECO:0000313" key="3">
    <source>
        <dbReference type="Proteomes" id="UP000552241"/>
    </source>
</evidence>
<dbReference type="InterPro" id="IPR025665">
    <property type="entry name" value="Beta-barrel_OMP_2"/>
</dbReference>
<accession>A0A838ZSC6</accession>